<evidence type="ECO:0000313" key="2">
    <source>
        <dbReference type="Proteomes" id="UP000703038"/>
    </source>
</evidence>
<accession>A0ABS2KSV5</accession>
<dbReference type="PANTHER" id="PTHR43179">
    <property type="entry name" value="RHAMNOSYLTRANSFERASE WBBL"/>
    <property type="match status" value="1"/>
</dbReference>
<keyword evidence="2" id="KW-1185">Reference proteome</keyword>
<dbReference type="SUPFAM" id="SSF53448">
    <property type="entry name" value="Nucleotide-diphospho-sugar transferases"/>
    <property type="match status" value="1"/>
</dbReference>
<organism evidence="1 2">
    <name type="scientific">Rhodococcoides corynebacterioides</name>
    <dbReference type="NCBI Taxonomy" id="53972"/>
    <lineage>
        <taxon>Bacteria</taxon>
        <taxon>Bacillati</taxon>
        <taxon>Actinomycetota</taxon>
        <taxon>Actinomycetes</taxon>
        <taxon>Mycobacteriales</taxon>
        <taxon>Nocardiaceae</taxon>
        <taxon>Rhodococcoides</taxon>
    </lineage>
</organism>
<dbReference type="RefSeq" id="WP_204867957.1">
    <property type="nucleotide sequence ID" value="NZ_JAFBBK010000001.1"/>
</dbReference>
<dbReference type="InterPro" id="IPR029044">
    <property type="entry name" value="Nucleotide-diphossugar_trans"/>
</dbReference>
<evidence type="ECO:0000313" key="1">
    <source>
        <dbReference type="EMBL" id="MBM7415029.1"/>
    </source>
</evidence>
<sequence length="246" mass="27165">MSSLLIAVPVYGQIDYTHAVVQDLRRENATFVIIDNRGDYTPLADERVVTPGRNLGWAGGSNLGFRIAFSDGHTHAMTLNNDTRLSRGFLDAVTDPQLPSDAGIVVPVYDDAYGHRDMKTTYSGPAEDYVPVDRYRKCYAVDGTAMTITKDTWLALGGYDERNFGSTGWGADVDFCIRAAAEGFGSYVTERAFINHFGRATAIEMMGNRKYLAKSAVGMVGGVLRLHRGNVRNWLSTPRPTVHEFR</sequence>
<reference evidence="1 2" key="1">
    <citation type="submission" date="2021-01" db="EMBL/GenBank/DDBJ databases">
        <title>Genomics of switchgrass bacterial isolates.</title>
        <authorList>
            <person name="Shade A."/>
        </authorList>
    </citation>
    <scope>NUCLEOTIDE SEQUENCE [LARGE SCALE GENOMIC DNA]</scope>
    <source>
        <strain evidence="1 2">PvP111</strain>
    </source>
</reference>
<name>A0ABS2KSV5_9NOCA</name>
<protein>
    <submittedName>
        <fullName evidence="1">GT2 family glycosyltransferase</fullName>
    </submittedName>
</protein>
<dbReference type="Proteomes" id="UP000703038">
    <property type="component" value="Unassembled WGS sequence"/>
</dbReference>
<dbReference type="EMBL" id="JAFBBK010000001">
    <property type="protein sequence ID" value="MBM7415029.1"/>
    <property type="molecule type" value="Genomic_DNA"/>
</dbReference>
<dbReference type="Gene3D" id="3.90.550.10">
    <property type="entry name" value="Spore Coat Polysaccharide Biosynthesis Protein SpsA, Chain A"/>
    <property type="match status" value="1"/>
</dbReference>
<gene>
    <name evidence="1" type="ORF">JOE42_001762</name>
</gene>
<proteinExistence type="predicted"/>
<comment type="caution">
    <text evidence="1">The sequence shown here is derived from an EMBL/GenBank/DDBJ whole genome shotgun (WGS) entry which is preliminary data.</text>
</comment>
<dbReference type="PANTHER" id="PTHR43179:SF11">
    <property type="entry name" value="GLYCOSYL TRANSFERASE"/>
    <property type="match status" value="1"/>
</dbReference>